<evidence type="ECO:0000313" key="2">
    <source>
        <dbReference type="Proteomes" id="UP000597444"/>
    </source>
</evidence>
<dbReference type="Proteomes" id="UP000597444">
    <property type="component" value="Unassembled WGS sequence"/>
</dbReference>
<dbReference type="EMBL" id="BNJK01000002">
    <property type="protein sequence ID" value="GHO99551.1"/>
    <property type="molecule type" value="Genomic_DNA"/>
</dbReference>
<comment type="caution">
    <text evidence="1">The sequence shown here is derived from an EMBL/GenBank/DDBJ whole genome shotgun (WGS) entry which is preliminary data.</text>
</comment>
<accession>A0A8J3IRP5</accession>
<dbReference type="RefSeq" id="WP_220210193.1">
    <property type="nucleotide sequence ID" value="NZ_BNJK01000002.1"/>
</dbReference>
<name>A0A8J3IRP5_9CHLR</name>
<evidence type="ECO:0000313" key="1">
    <source>
        <dbReference type="EMBL" id="GHO99551.1"/>
    </source>
</evidence>
<proteinExistence type="predicted"/>
<gene>
    <name evidence="1" type="ORF">KSF_095990</name>
</gene>
<keyword evidence="2" id="KW-1185">Reference proteome</keyword>
<sequence>MPYPTPGVGAKVMVGSATVGNIGEWDGGPESEVADTTYFGASGSYQVNTPTIKKFKFNLKGSTDAGDTTGQVFMRNNIGTVQTFKFYIDDTHYWQGDAIIQKVNDKAQASKGVVQATYDVTGTGPATWN</sequence>
<organism evidence="1 2">
    <name type="scientific">Reticulibacter mediterranei</name>
    <dbReference type="NCBI Taxonomy" id="2778369"/>
    <lineage>
        <taxon>Bacteria</taxon>
        <taxon>Bacillati</taxon>
        <taxon>Chloroflexota</taxon>
        <taxon>Ktedonobacteria</taxon>
        <taxon>Ktedonobacterales</taxon>
        <taxon>Reticulibacteraceae</taxon>
        <taxon>Reticulibacter</taxon>
    </lineage>
</organism>
<reference evidence="1" key="1">
    <citation type="submission" date="2020-10" db="EMBL/GenBank/DDBJ databases">
        <title>Taxonomic study of unclassified bacteria belonging to the class Ktedonobacteria.</title>
        <authorList>
            <person name="Yabe S."/>
            <person name="Wang C.M."/>
            <person name="Zheng Y."/>
            <person name="Sakai Y."/>
            <person name="Cavaletti L."/>
            <person name="Monciardini P."/>
            <person name="Donadio S."/>
        </authorList>
    </citation>
    <scope>NUCLEOTIDE SEQUENCE</scope>
    <source>
        <strain evidence="1">ID150040</strain>
    </source>
</reference>
<protein>
    <submittedName>
        <fullName evidence="1">Uncharacterized protein</fullName>
    </submittedName>
</protein>
<dbReference type="AlphaFoldDB" id="A0A8J3IRP5"/>